<feature type="compositionally biased region" description="Polar residues" evidence="1">
    <location>
        <begin position="431"/>
        <end position="441"/>
    </location>
</feature>
<proteinExistence type="predicted"/>
<feature type="compositionally biased region" description="Acidic residues" evidence="1">
    <location>
        <begin position="354"/>
        <end position="383"/>
    </location>
</feature>
<evidence type="ECO:0000313" key="2">
    <source>
        <dbReference type="EMBL" id="GJT04630.1"/>
    </source>
</evidence>
<evidence type="ECO:0000256" key="1">
    <source>
        <dbReference type="SAM" id="MobiDB-lite"/>
    </source>
</evidence>
<protein>
    <submittedName>
        <fullName evidence="2">Uncharacterized protein</fullName>
    </submittedName>
</protein>
<organism evidence="2 3">
    <name type="scientific">Tanacetum coccineum</name>
    <dbReference type="NCBI Taxonomy" id="301880"/>
    <lineage>
        <taxon>Eukaryota</taxon>
        <taxon>Viridiplantae</taxon>
        <taxon>Streptophyta</taxon>
        <taxon>Embryophyta</taxon>
        <taxon>Tracheophyta</taxon>
        <taxon>Spermatophyta</taxon>
        <taxon>Magnoliopsida</taxon>
        <taxon>eudicotyledons</taxon>
        <taxon>Gunneridae</taxon>
        <taxon>Pentapetalae</taxon>
        <taxon>asterids</taxon>
        <taxon>campanulids</taxon>
        <taxon>Asterales</taxon>
        <taxon>Asteraceae</taxon>
        <taxon>Asteroideae</taxon>
        <taxon>Anthemideae</taxon>
        <taxon>Anthemidinae</taxon>
        <taxon>Tanacetum</taxon>
    </lineage>
</organism>
<accession>A0ABQ5APN8</accession>
<feature type="region of interest" description="Disordered" evidence="1">
    <location>
        <begin position="325"/>
        <end position="468"/>
    </location>
</feature>
<sequence length="757" mass="85184">MDITKAEQIALDDALVAPANRLKIGKCNLRLSSDPKSKEATLQVVYDVLKLTPFYKAFQASADVPEIYMQEFCATAYVHNHLIRFKMNNKKHIVNLEYFREMLQICPKIRNQRFDEPPFEQEILTFLISLGHSREIMKITDVNVNKLHQPWRSFAAVINKCLSGKSSYDSLRLSQAQIIWGMYHKKNVDYAFLLWEDFTYQVENKNTKKVNVMDDPMFTTINVISRHEDTQLYGAILPKELTNEDIRNSKSYKEYYAIASGEVPPKTKARKQKQPTTGLETLSNIALTKTEQLKIAIKRSRIQTHSSQASGSGDGVDILSKVPDEQVHEKTSINEGAGDKPKVPDVPEHHSNSEEESWTFSDGDDDDEDDDANKDSDAHDDDDNATKSDGDGDNITHPKLSTFSTDDQDEYNDEEEQEDDEDDEEEISDQLVHTLSDYQTTDESEKQTEDDKVKDGEEDKEGDVTNVNLEGGDVHMTEADTIKDMEDAHVTLTATTPVVQHPYTESLVNVPIFVAIETPATTTTILPPFFPVTQSSQQTPATTTTTTYPSTTPPLIPNFAFLFSFNQRVTALESNLSTLKQSNPFAEAISSIPGIVNEYLGSKMKEAVDVAIQLKSNKLREEAQAENQAFLNSLDSNMQKIIKDQVKTQTSKIKSKVEKYVTDSLGAEVMIRSTNQPQTSYGIASSLSELELKRILIDKIEENKSIDRSDVQRNLYNALVEAYNSDKDLLSSYGDVIIIPTIRDDKDKDEEPCLGSS</sequence>
<comment type="caution">
    <text evidence="2">The sequence shown here is derived from an EMBL/GenBank/DDBJ whole genome shotgun (WGS) entry which is preliminary data.</text>
</comment>
<reference evidence="2" key="2">
    <citation type="submission" date="2022-01" db="EMBL/GenBank/DDBJ databases">
        <authorList>
            <person name="Yamashiro T."/>
            <person name="Shiraishi A."/>
            <person name="Satake H."/>
            <person name="Nakayama K."/>
        </authorList>
    </citation>
    <scope>NUCLEOTIDE SEQUENCE</scope>
</reference>
<dbReference type="EMBL" id="BQNB010012524">
    <property type="protein sequence ID" value="GJT04630.1"/>
    <property type="molecule type" value="Genomic_DNA"/>
</dbReference>
<feature type="compositionally biased region" description="Basic and acidic residues" evidence="1">
    <location>
        <begin position="443"/>
        <end position="457"/>
    </location>
</feature>
<feature type="compositionally biased region" description="Basic and acidic residues" evidence="1">
    <location>
        <begin position="384"/>
        <end position="396"/>
    </location>
</feature>
<feature type="compositionally biased region" description="Acidic residues" evidence="1">
    <location>
        <begin position="406"/>
        <end position="428"/>
    </location>
</feature>
<name>A0ABQ5APN8_9ASTR</name>
<feature type="compositionally biased region" description="Basic and acidic residues" evidence="1">
    <location>
        <begin position="325"/>
        <end position="353"/>
    </location>
</feature>
<keyword evidence="3" id="KW-1185">Reference proteome</keyword>
<gene>
    <name evidence="2" type="ORF">Tco_0839092</name>
</gene>
<evidence type="ECO:0000313" key="3">
    <source>
        <dbReference type="Proteomes" id="UP001151760"/>
    </source>
</evidence>
<dbReference type="Proteomes" id="UP001151760">
    <property type="component" value="Unassembled WGS sequence"/>
</dbReference>
<reference evidence="2" key="1">
    <citation type="journal article" date="2022" name="Int. J. Mol. Sci.">
        <title>Draft Genome of Tanacetum Coccineum: Genomic Comparison of Closely Related Tanacetum-Family Plants.</title>
        <authorList>
            <person name="Yamashiro T."/>
            <person name="Shiraishi A."/>
            <person name="Nakayama K."/>
            <person name="Satake H."/>
        </authorList>
    </citation>
    <scope>NUCLEOTIDE SEQUENCE</scope>
</reference>